<dbReference type="InterPro" id="IPR013783">
    <property type="entry name" value="Ig-like_fold"/>
</dbReference>
<keyword evidence="1" id="KW-0732">Signal</keyword>
<dbReference type="SUPFAM" id="SSF48726">
    <property type="entry name" value="Immunoglobulin"/>
    <property type="match status" value="1"/>
</dbReference>
<dbReference type="Gene3D" id="2.60.40.10">
    <property type="entry name" value="Immunoglobulins"/>
    <property type="match status" value="2"/>
</dbReference>
<dbReference type="InterPro" id="IPR026444">
    <property type="entry name" value="Secre_tail"/>
</dbReference>
<dbReference type="RefSeq" id="WP_106524534.1">
    <property type="nucleotide sequence ID" value="NZ_PYGD01000010.1"/>
</dbReference>
<protein>
    <submittedName>
        <fullName evidence="3">Putative secreted protein (Por secretion system target)</fullName>
    </submittedName>
</protein>
<dbReference type="Pfam" id="PF18962">
    <property type="entry name" value="Por_Secre_tail"/>
    <property type="match status" value="1"/>
</dbReference>
<reference evidence="3 4" key="1">
    <citation type="submission" date="2018-03" db="EMBL/GenBank/DDBJ databases">
        <title>Genomic Encyclopedia of Type Strains, Phase III (KMG-III): the genomes of soil and plant-associated and newly described type strains.</title>
        <authorList>
            <person name="Whitman W."/>
        </authorList>
    </citation>
    <scope>NUCLEOTIDE SEQUENCE [LARGE SCALE GENOMIC DNA]</scope>
    <source>
        <strain evidence="3 4">CGMCC 1.12700</strain>
    </source>
</reference>
<gene>
    <name evidence="3" type="ORF">B0I18_11021</name>
</gene>
<evidence type="ECO:0000313" key="3">
    <source>
        <dbReference type="EMBL" id="PSK89722.1"/>
    </source>
</evidence>
<evidence type="ECO:0000256" key="1">
    <source>
        <dbReference type="SAM" id="SignalP"/>
    </source>
</evidence>
<feature type="signal peptide" evidence="1">
    <location>
        <begin position="1"/>
        <end position="22"/>
    </location>
</feature>
<feature type="chain" id="PRO_5015142248" evidence="1">
    <location>
        <begin position="23"/>
        <end position="520"/>
    </location>
</feature>
<accession>A0A2P8CXM9</accession>
<dbReference type="AlphaFoldDB" id="A0A2P8CXM9"/>
<comment type="caution">
    <text evidence="3">The sequence shown here is derived from an EMBL/GenBank/DDBJ whole genome shotgun (WGS) entry which is preliminary data.</text>
</comment>
<dbReference type="EMBL" id="PYGD01000010">
    <property type="protein sequence ID" value="PSK89722.1"/>
    <property type="molecule type" value="Genomic_DNA"/>
</dbReference>
<name>A0A2P8CXM9_9BACT</name>
<evidence type="ECO:0000259" key="2">
    <source>
        <dbReference type="Pfam" id="PF18962"/>
    </source>
</evidence>
<dbReference type="OrthoDB" id="678019at2"/>
<proteinExistence type="predicted"/>
<evidence type="ECO:0000313" key="4">
    <source>
        <dbReference type="Proteomes" id="UP000240572"/>
    </source>
</evidence>
<keyword evidence="4" id="KW-1185">Reference proteome</keyword>
<feature type="domain" description="Secretion system C-terminal sorting" evidence="2">
    <location>
        <begin position="451"/>
        <end position="512"/>
    </location>
</feature>
<dbReference type="Proteomes" id="UP000240572">
    <property type="component" value="Unassembled WGS sequence"/>
</dbReference>
<sequence>MKKLSFVSALLFLGLAGGEAAAQCSFTPTVTPGNVVLCPNETDTLWTQAYDSYQWYQDGAVIPGATLQYLVINQATAAGSYFKVSATQSACTEMSDSVLVDGWAYLPPFVAHGGTYTINPNDGSSLLCPGVDTMILTFSYPANIQWFKNGVAIPGATTNQLKITEPGTYIVQGAPAVCPNNIAMLGVDIDVSYITAHISPDDLVLCPSAVDTLSVDSGSNFQWYKDGVLIPGATSQTHPVEQFADAGSWFSAAVTVMGCNVHTDSVLVDGWAFASLSVSSSGNFTTGDEGEALLCSGDTLFLEVLPPYTQSVQWYKNGAVIPGANNVVYKATASGDYTVKGSPVECPGFSQNNFGLPVVAEFRAQPALPVITNAGGTLSVTPVTPTVTYQWYKDGVIIPGATGATYNTGGQAGSYTVKVTDGSGCSNTSAAFNYNPTAIHDPNGIAGQISIYPSPAKDRLYIKSPVKVNALLLRVDGGVLINEKDARAIDISGLAAGIYLLQLRDKDGNFIKAEKVIKMN</sequence>
<dbReference type="InterPro" id="IPR036179">
    <property type="entry name" value="Ig-like_dom_sf"/>
</dbReference>
<organism evidence="3 4">
    <name type="scientific">Taibaiella chishuiensis</name>
    <dbReference type="NCBI Taxonomy" id="1434707"/>
    <lineage>
        <taxon>Bacteria</taxon>
        <taxon>Pseudomonadati</taxon>
        <taxon>Bacteroidota</taxon>
        <taxon>Chitinophagia</taxon>
        <taxon>Chitinophagales</taxon>
        <taxon>Chitinophagaceae</taxon>
        <taxon>Taibaiella</taxon>
    </lineage>
</organism>